<keyword evidence="2" id="KW-0472">Membrane</keyword>
<evidence type="ECO:0000256" key="1">
    <source>
        <dbReference type="ARBA" id="ARBA00004370"/>
    </source>
</evidence>
<dbReference type="PANTHER" id="PTHR35603:SF2">
    <property type="entry name" value="OUTER MEMBRANE LIPOPROTEIN"/>
    <property type="match status" value="1"/>
</dbReference>
<comment type="subcellular location">
    <subcellularLocation>
        <location evidence="1">Membrane</location>
    </subcellularLocation>
</comment>
<evidence type="ECO:0000313" key="4">
    <source>
        <dbReference type="EMBL" id="QIA65378.1"/>
    </source>
</evidence>
<dbReference type="PROSITE" id="PS51257">
    <property type="entry name" value="PROKAR_LIPOPROTEIN"/>
    <property type="match status" value="1"/>
</dbReference>
<evidence type="ECO:0000259" key="3">
    <source>
        <dbReference type="Pfam" id="PF05433"/>
    </source>
</evidence>
<dbReference type="InterPro" id="IPR008816">
    <property type="entry name" value="Gly_zipper_2TM_dom"/>
</dbReference>
<accession>A0A7Z2T707</accession>
<dbReference type="Proteomes" id="UP000464262">
    <property type="component" value="Chromosome 2"/>
</dbReference>
<dbReference type="Pfam" id="PF05433">
    <property type="entry name" value="Rick_17kDa_Anti"/>
    <property type="match status" value="1"/>
</dbReference>
<sequence length="146" mass="15483">MRTREVMNISKVVMVLFSLICLVMTGCASEPITVVNKRYGTIKQEKTVSVSTKSGLATVGGAAVGGLLGNQVGGGSGKILATAGGSIAGGVAGRTLSEKQEVHFEYLVIMQDGERFILETKTSRKKVGSRVLIEHLSNGRERIFVL</sequence>
<name>A0A7Z2T707_9VIBR</name>
<dbReference type="PANTHER" id="PTHR35603">
    <property type="match status" value="1"/>
</dbReference>
<dbReference type="GO" id="GO:0019867">
    <property type="term" value="C:outer membrane"/>
    <property type="evidence" value="ECO:0007669"/>
    <property type="project" value="InterPro"/>
</dbReference>
<keyword evidence="5" id="KW-1185">Reference proteome</keyword>
<gene>
    <name evidence="4" type="ORF">GT360_17720</name>
</gene>
<dbReference type="InterPro" id="IPR051407">
    <property type="entry name" value="Bact_OM_lipoprot/Surf_antigen"/>
</dbReference>
<organism evidence="4 5">
    <name type="scientific">Vibrio astriarenae</name>
    <dbReference type="NCBI Taxonomy" id="1481923"/>
    <lineage>
        <taxon>Bacteria</taxon>
        <taxon>Pseudomonadati</taxon>
        <taxon>Pseudomonadota</taxon>
        <taxon>Gammaproteobacteria</taxon>
        <taxon>Vibrionales</taxon>
        <taxon>Vibrionaceae</taxon>
        <taxon>Vibrio</taxon>
    </lineage>
</organism>
<dbReference type="AlphaFoldDB" id="A0A7Z2T707"/>
<dbReference type="KEGG" id="vas:GT360_17720"/>
<reference evidence="4 5" key="1">
    <citation type="submission" date="2020-01" db="EMBL/GenBank/DDBJ databases">
        <title>Whole genome and functional gene identification of agarase of Vibrio HN897.</title>
        <authorList>
            <person name="Liu Y."/>
            <person name="Zhao Z."/>
        </authorList>
    </citation>
    <scope>NUCLEOTIDE SEQUENCE [LARGE SCALE GENOMIC DNA]</scope>
    <source>
        <strain evidence="4 5">HN897</strain>
    </source>
</reference>
<dbReference type="EMBL" id="CP047476">
    <property type="protein sequence ID" value="QIA65378.1"/>
    <property type="molecule type" value="Genomic_DNA"/>
</dbReference>
<evidence type="ECO:0000313" key="5">
    <source>
        <dbReference type="Proteomes" id="UP000464262"/>
    </source>
</evidence>
<feature type="domain" description="Glycine zipper 2TM" evidence="3">
    <location>
        <begin position="57"/>
        <end position="95"/>
    </location>
</feature>
<protein>
    <submittedName>
        <fullName evidence="4">Glycine zipper 2TM domain-containing protein</fullName>
    </submittedName>
</protein>
<evidence type="ECO:0000256" key="2">
    <source>
        <dbReference type="ARBA" id="ARBA00023136"/>
    </source>
</evidence>
<proteinExistence type="predicted"/>